<feature type="domain" description="Cytochrome c-type biogenesis protein H Ig-like" evidence="7">
    <location>
        <begin position="309"/>
        <end position="414"/>
    </location>
</feature>
<evidence type="ECO:0000256" key="1">
    <source>
        <dbReference type="ARBA" id="ARBA00004196"/>
    </source>
</evidence>
<evidence type="ECO:0000256" key="4">
    <source>
        <dbReference type="ARBA" id="ARBA00022803"/>
    </source>
</evidence>
<evidence type="ECO:0000256" key="3">
    <source>
        <dbReference type="ARBA" id="ARBA00022748"/>
    </source>
</evidence>
<reference evidence="9" key="1">
    <citation type="submission" date="2022-02" db="EMBL/GenBank/DDBJ databases">
        <title>Coral-associated bacteria.</title>
        <authorList>
            <person name="Tang K."/>
            <person name="Wang X."/>
        </authorList>
    </citation>
    <scope>NUCLEOTIDE SEQUENCE</scope>
    <source>
        <strain evidence="9">SCSIO 43006</strain>
    </source>
</reference>
<dbReference type="NCBIfam" id="TIGR03142">
    <property type="entry name" value="cytochro_ccmI"/>
    <property type="match status" value="1"/>
</dbReference>
<dbReference type="RefSeq" id="WP_252085338.1">
    <property type="nucleotide sequence ID" value="NZ_CP092418.1"/>
</dbReference>
<evidence type="ECO:0000259" key="7">
    <source>
        <dbReference type="Pfam" id="PF23892"/>
    </source>
</evidence>
<dbReference type="InterPro" id="IPR017560">
    <property type="entry name" value="Cyt_c_biogenesis_CcmI"/>
</dbReference>
<dbReference type="Pfam" id="PF23914">
    <property type="entry name" value="TPR_CcmH_CycH"/>
    <property type="match status" value="1"/>
</dbReference>
<keyword evidence="4" id="KW-0802">TPR repeat</keyword>
<dbReference type="InterPro" id="IPR011990">
    <property type="entry name" value="TPR-like_helical_dom_sf"/>
</dbReference>
<organism evidence="9 10">
    <name type="scientific">Microbulbifer variabilis</name>
    <dbReference type="NCBI Taxonomy" id="266805"/>
    <lineage>
        <taxon>Bacteria</taxon>
        <taxon>Pseudomonadati</taxon>
        <taxon>Pseudomonadota</taxon>
        <taxon>Gammaproteobacteria</taxon>
        <taxon>Cellvibrionales</taxon>
        <taxon>Microbulbiferaceae</taxon>
        <taxon>Microbulbifer</taxon>
    </lineage>
</organism>
<proteinExistence type="predicted"/>
<feature type="domain" description="Cytochrome c-type biogenesis protein H TPR" evidence="8">
    <location>
        <begin position="123"/>
        <end position="262"/>
    </location>
</feature>
<evidence type="ECO:0000313" key="10">
    <source>
        <dbReference type="Proteomes" id="UP001055658"/>
    </source>
</evidence>
<dbReference type="InterPro" id="IPR056412">
    <property type="entry name" value="Ig_CycH"/>
</dbReference>
<dbReference type="Pfam" id="PF23892">
    <property type="entry name" value="Ig_CycH"/>
    <property type="match status" value="1"/>
</dbReference>
<evidence type="ECO:0000313" key="9">
    <source>
        <dbReference type="EMBL" id="USD22985.1"/>
    </source>
</evidence>
<gene>
    <name evidence="9" type="primary">ccmI</name>
    <name evidence="9" type="ORF">MJO52_07600</name>
</gene>
<protein>
    <submittedName>
        <fullName evidence="9">C-type cytochrome biogenesis protein CcmI</fullName>
    </submittedName>
</protein>
<accession>A0ABY4VG59</accession>
<feature type="region of interest" description="Disordered" evidence="5">
    <location>
        <begin position="131"/>
        <end position="151"/>
    </location>
</feature>
<evidence type="ECO:0000259" key="8">
    <source>
        <dbReference type="Pfam" id="PF23914"/>
    </source>
</evidence>
<keyword evidence="6" id="KW-0472">Membrane</keyword>
<keyword evidence="3" id="KW-0201">Cytochrome c-type biogenesis</keyword>
<name>A0ABY4VG59_9GAMM</name>
<evidence type="ECO:0000256" key="5">
    <source>
        <dbReference type="SAM" id="MobiDB-lite"/>
    </source>
</evidence>
<dbReference type="Proteomes" id="UP001055658">
    <property type="component" value="Chromosome"/>
</dbReference>
<evidence type="ECO:0000256" key="6">
    <source>
        <dbReference type="SAM" id="Phobius"/>
    </source>
</evidence>
<sequence length="417" mass="44606">MTDIWFGLAILLLLLAFIFLLPGLRGAGARRSGGDKREALAQLYRERTRELRAAVQSGAMDERQFAQLEAEMARELLSAKEEANAVTPSRKGSGLLIGLAVLVPAIAVGAYVFSERPQEVSLYREMLASQQGQTDSSAEERITQQLKQRAETHPEDLSSRFVLAQRLLVTGDIAGAVEAYRYVLAREPEAVMVKAELAQALFFAGGSKVTDEIRTLVDQVLEAQPSNGTALGLAGIAAYEDKDYRKARDHWQGALAQLAPGSTAAEALAAGVARAEKALGEDGKDGAVEIVQAAVEENAGAEGEAAAEIRVQVSLGDQVKADPSTPVFIYARSTDSPMPLAIVRLTAGQLPAEVVLDESRAMMPGRSISTVDTVQLVARLALRGDARPAAGDWQGSIKTLPKSSWSESQSIVIDREL</sequence>
<keyword evidence="6" id="KW-0812">Transmembrane</keyword>
<dbReference type="SUPFAM" id="SSF48452">
    <property type="entry name" value="TPR-like"/>
    <property type="match status" value="1"/>
</dbReference>
<dbReference type="InterPro" id="IPR051263">
    <property type="entry name" value="C-type_cytochrome_biogenesis"/>
</dbReference>
<keyword evidence="10" id="KW-1185">Reference proteome</keyword>
<dbReference type="InterPro" id="IPR056413">
    <property type="entry name" value="TPR_CcmH_CycH"/>
</dbReference>
<dbReference type="EMBL" id="CP092418">
    <property type="protein sequence ID" value="USD22985.1"/>
    <property type="molecule type" value="Genomic_DNA"/>
</dbReference>
<keyword evidence="6" id="KW-1133">Transmembrane helix</keyword>
<dbReference type="PANTHER" id="PTHR47870:SF4">
    <property type="entry name" value="CYTOCHROME C-TYPE BIOGENESIS PROTEIN CYCH"/>
    <property type="match status" value="1"/>
</dbReference>
<dbReference type="Gene3D" id="1.25.40.10">
    <property type="entry name" value="Tetratricopeptide repeat domain"/>
    <property type="match status" value="1"/>
</dbReference>
<feature type="compositionally biased region" description="Basic and acidic residues" evidence="5">
    <location>
        <begin position="138"/>
        <end position="151"/>
    </location>
</feature>
<feature type="transmembrane region" description="Helical" evidence="6">
    <location>
        <begin position="95"/>
        <end position="114"/>
    </location>
</feature>
<keyword evidence="2" id="KW-0677">Repeat</keyword>
<evidence type="ECO:0000256" key="2">
    <source>
        <dbReference type="ARBA" id="ARBA00022737"/>
    </source>
</evidence>
<comment type="subcellular location">
    <subcellularLocation>
        <location evidence="1">Cell envelope</location>
    </subcellularLocation>
</comment>
<dbReference type="PANTHER" id="PTHR47870">
    <property type="entry name" value="CYTOCHROME C-TYPE BIOGENESIS PROTEIN CCMH"/>
    <property type="match status" value="1"/>
</dbReference>